<evidence type="ECO:0000256" key="2">
    <source>
        <dbReference type="ARBA" id="ARBA00022737"/>
    </source>
</evidence>
<keyword evidence="1" id="KW-0853">WD repeat</keyword>
<evidence type="ECO:0000256" key="3">
    <source>
        <dbReference type="SAM" id="MobiDB-lite"/>
    </source>
</evidence>
<comment type="caution">
    <text evidence="4">The sequence shown here is derived from an EMBL/GenBank/DDBJ whole genome shotgun (WGS) entry which is preliminary data.</text>
</comment>
<name>A0AAV4EEG3_9GAST</name>
<protein>
    <submittedName>
        <fullName evidence="4">DDB1- and CUL4-associated factor 10</fullName>
    </submittedName>
</protein>
<dbReference type="PANTHER" id="PTHR14588">
    <property type="entry name" value="DDB1- AND CUL4-ASSOCIATED FACTOR 10"/>
    <property type="match status" value="1"/>
</dbReference>
<reference evidence="4 5" key="1">
    <citation type="journal article" date="2021" name="Elife">
        <title>Chloroplast acquisition without the gene transfer in kleptoplastic sea slugs, Plakobranchus ocellatus.</title>
        <authorList>
            <person name="Maeda T."/>
            <person name="Takahashi S."/>
            <person name="Yoshida T."/>
            <person name="Shimamura S."/>
            <person name="Takaki Y."/>
            <person name="Nagai Y."/>
            <person name="Toyoda A."/>
            <person name="Suzuki Y."/>
            <person name="Arimoto A."/>
            <person name="Ishii H."/>
            <person name="Satoh N."/>
            <person name="Nishiyama T."/>
            <person name="Hasebe M."/>
            <person name="Maruyama T."/>
            <person name="Minagawa J."/>
            <person name="Obokata J."/>
            <person name="Shigenobu S."/>
        </authorList>
    </citation>
    <scope>NUCLEOTIDE SEQUENCE [LARGE SCALE GENOMIC DNA]</scope>
</reference>
<dbReference type="GO" id="GO:0080008">
    <property type="term" value="C:Cul4-RING E3 ubiquitin ligase complex"/>
    <property type="evidence" value="ECO:0007669"/>
    <property type="project" value="TreeGrafter"/>
</dbReference>
<dbReference type="AlphaFoldDB" id="A0AAV4EEG3"/>
<keyword evidence="2" id="KW-0677">Repeat</keyword>
<keyword evidence="5" id="KW-1185">Reference proteome</keyword>
<evidence type="ECO:0000256" key="1">
    <source>
        <dbReference type="ARBA" id="ARBA00022574"/>
    </source>
</evidence>
<gene>
    <name evidence="4" type="ORF">ElyMa_005376700</name>
</gene>
<evidence type="ECO:0000313" key="5">
    <source>
        <dbReference type="Proteomes" id="UP000762676"/>
    </source>
</evidence>
<feature type="compositionally biased region" description="Polar residues" evidence="3">
    <location>
        <begin position="113"/>
        <end position="129"/>
    </location>
</feature>
<dbReference type="PANTHER" id="PTHR14588:SF2">
    <property type="entry name" value="DDB1- AND CUL4-ASSOCIATED FACTOR 10"/>
    <property type="match status" value="1"/>
</dbReference>
<dbReference type="Proteomes" id="UP000762676">
    <property type="component" value="Unassembled WGS sequence"/>
</dbReference>
<dbReference type="InterPro" id="IPR039085">
    <property type="entry name" value="DCA10"/>
</dbReference>
<proteinExistence type="predicted"/>
<accession>A0AAV4EEG3</accession>
<organism evidence="4 5">
    <name type="scientific">Elysia marginata</name>
    <dbReference type="NCBI Taxonomy" id="1093978"/>
    <lineage>
        <taxon>Eukaryota</taxon>
        <taxon>Metazoa</taxon>
        <taxon>Spiralia</taxon>
        <taxon>Lophotrochozoa</taxon>
        <taxon>Mollusca</taxon>
        <taxon>Gastropoda</taxon>
        <taxon>Heterobranchia</taxon>
        <taxon>Euthyneura</taxon>
        <taxon>Panpulmonata</taxon>
        <taxon>Sacoglossa</taxon>
        <taxon>Placobranchoidea</taxon>
        <taxon>Plakobranchidae</taxon>
        <taxon>Elysia</taxon>
    </lineage>
</organism>
<evidence type="ECO:0000313" key="4">
    <source>
        <dbReference type="EMBL" id="GFR59070.1"/>
    </source>
</evidence>
<feature type="region of interest" description="Disordered" evidence="3">
    <location>
        <begin position="112"/>
        <end position="166"/>
    </location>
</feature>
<feature type="compositionally biased region" description="Low complexity" evidence="3">
    <location>
        <begin position="134"/>
        <end position="147"/>
    </location>
</feature>
<sequence>MQGLMQLLDAPRDHFKENSNIFYRKRNRVEFMSDFPEGDKAVSISTMQVHPQGWCIVSRNTTADEQTEWTCVHDIQDLNNGEVEKSEEYPVETDCSSTARNNVKRPIRFLHSQHLNGSSSQSTSENNGYDDNQENSSQSSASDTSNSGLPNTLSDSSSSSRRFAEYEQSRPHAASFHFCRLLFHSGEPNVGQGYIKEQSFSPDGRIIASPFANCVRLLAYDSECHELCDAVPLKPRPLRQVALIAGNKSSVLTSTFSPVQLLYAAGAEDGSISFCSPKL</sequence>
<dbReference type="EMBL" id="BMAT01010700">
    <property type="protein sequence ID" value="GFR59070.1"/>
    <property type="molecule type" value="Genomic_DNA"/>
</dbReference>